<dbReference type="InterPro" id="IPR011766">
    <property type="entry name" value="TPP_enzyme_TPP-bd"/>
</dbReference>
<dbReference type="GO" id="GO:0003984">
    <property type="term" value="F:acetolactate synthase activity"/>
    <property type="evidence" value="ECO:0007669"/>
    <property type="project" value="TreeGrafter"/>
</dbReference>
<comment type="similarity">
    <text evidence="1 3">Belongs to the TPP enzyme family.</text>
</comment>
<dbReference type="SUPFAM" id="SSF52467">
    <property type="entry name" value="DHS-like NAD/FAD-binding domain"/>
    <property type="match status" value="1"/>
</dbReference>
<dbReference type="GO" id="GO:0009097">
    <property type="term" value="P:isoleucine biosynthetic process"/>
    <property type="evidence" value="ECO:0007669"/>
    <property type="project" value="TreeGrafter"/>
</dbReference>
<protein>
    <submittedName>
        <fullName evidence="7">Thiamine pyrophosphate-binding protein</fullName>
    </submittedName>
</protein>
<dbReference type="Pfam" id="PF02775">
    <property type="entry name" value="TPP_enzyme_C"/>
    <property type="match status" value="1"/>
</dbReference>
<dbReference type="GO" id="GO:0050660">
    <property type="term" value="F:flavin adenine dinucleotide binding"/>
    <property type="evidence" value="ECO:0007669"/>
    <property type="project" value="TreeGrafter"/>
</dbReference>
<dbReference type="EMBL" id="POSK01000008">
    <property type="protein sequence ID" value="PNI04326.1"/>
    <property type="molecule type" value="Genomic_DNA"/>
</dbReference>
<evidence type="ECO:0000256" key="3">
    <source>
        <dbReference type="RuleBase" id="RU362132"/>
    </source>
</evidence>
<dbReference type="Proteomes" id="UP000236449">
    <property type="component" value="Unassembled WGS sequence"/>
</dbReference>
<dbReference type="Gene3D" id="3.40.50.970">
    <property type="match status" value="2"/>
</dbReference>
<dbReference type="PANTHER" id="PTHR18968">
    <property type="entry name" value="THIAMINE PYROPHOSPHATE ENZYMES"/>
    <property type="match status" value="1"/>
</dbReference>
<accession>A0A2J8I1B3</accession>
<dbReference type="PANTHER" id="PTHR18968:SF142">
    <property type="entry name" value="ACETOLACTATE SYNTHASE"/>
    <property type="match status" value="1"/>
</dbReference>
<keyword evidence="2 3" id="KW-0786">Thiamine pyrophosphate</keyword>
<evidence type="ECO:0000259" key="5">
    <source>
        <dbReference type="Pfam" id="PF02775"/>
    </source>
</evidence>
<feature type="domain" description="Thiamine pyrophosphate enzyme central" evidence="4">
    <location>
        <begin position="204"/>
        <end position="338"/>
    </location>
</feature>
<dbReference type="InterPro" id="IPR045229">
    <property type="entry name" value="TPP_enz"/>
</dbReference>
<gene>
    <name evidence="7" type="ORF">C1N32_12910</name>
</gene>
<dbReference type="Pfam" id="PF00205">
    <property type="entry name" value="TPP_enzyme_M"/>
    <property type="match status" value="1"/>
</dbReference>
<dbReference type="GO" id="GO:0009099">
    <property type="term" value="P:L-valine biosynthetic process"/>
    <property type="evidence" value="ECO:0007669"/>
    <property type="project" value="TreeGrafter"/>
</dbReference>
<evidence type="ECO:0000256" key="2">
    <source>
        <dbReference type="ARBA" id="ARBA00023052"/>
    </source>
</evidence>
<evidence type="ECO:0000256" key="1">
    <source>
        <dbReference type="ARBA" id="ARBA00007812"/>
    </source>
</evidence>
<sequence length="608" mass="67240">MENMKVSDQIALFLKNNEIEVVFGIIGAGIAHVFDSIEKLGYTKIVSVHHEQAAVMAMGAYYRVSGKLSASLVTTGGGSSNAVTGVVSCWMDSIPGIIISGNEKSQFTTSGNSLRIWGVQGYDSVAMVEKTTKLAKRLTDPKRVYAELGIAKDVALSDRKGPVWLDVPMDIQSQRCDLVIEPKMEKVAEQNSVSVYNSLEGADNLLKLLANSKRPVLWLGHGIRLAGAEDLIEDLLERLRIPALISWQGIDMIDSNHPYVFGRAGVYGQRYSNFIVQNSDLVICIGTRMAYPQIGYDINEFAREAKVIAVDIDPIELNKFKDRLDISVCADAGDFIRTILNKTKNESICDVSEWHSKCLEYKEKFPKIASEHEDTNGFMNSYRFMDRLNKDISANEIIVTDMGTALLSAHQVLDIVPPQRLITSTGLGEMGYGLPAAIGASFGSDKGQVLCLNCDGGMMMNLQELQTVIHHGLPIKIVIFNNDGYLMIKNSQKSLFEGRYTCADATSGVTCPNYTKVGKAFGFDTYQLHNWDDYETHFAEFMNNPKASICEVFMDPEQPCLPKLGVAINSKGELISPPLEDLSPFISREEFKKSMIIDPMEKSLNIDS</sequence>
<evidence type="ECO:0000259" key="6">
    <source>
        <dbReference type="Pfam" id="PF02776"/>
    </source>
</evidence>
<dbReference type="AlphaFoldDB" id="A0A2J8I1B3"/>
<feature type="domain" description="Thiamine pyrophosphate enzyme TPP-binding" evidence="5">
    <location>
        <begin position="401"/>
        <end position="552"/>
    </location>
</feature>
<dbReference type="InterPro" id="IPR029061">
    <property type="entry name" value="THDP-binding"/>
</dbReference>
<comment type="caution">
    <text evidence="7">The sequence shown here is derived from an EMBL/GenBank/DDBJ whole genome shotgun (WGS) entry which is preliminary data.</text>
</comment>
<dbReference type="InterPro" id="IPR012001">
    <property type="entry name" value="Thiamin_PyroP_enz_TPP-bd_dom"/>
</dbReference>
<dbReference type="Pfam" id="PF02776">
    <property type="entry name" value="TPP_enzyme_N"/>
    <property type="match status" value="1"/>
</dbReference>
<dbReference type="GO" id="GO:0000287">
    <property type="term" value="F:magnesium ion binding"/>
    <property type="evidence" value="ECO:0007669"/>
    <property type="project" value="InterPro"/>
</dbReference>
<evidence type="ECO:0000313" key="8">
    <source>
        <dbReference type="Proteomes" id="UP000236449"/>
    </source>
</evidence>
<dbReference type="RefSeq" id="WP_102966409.1">
    <property type="nucleotide sequence ID" value="NZ_POSK01000008.1"/>
</dbReference>
<name>A0A2J8I1B3_VIBDI</name>
<evidence type="ECO:0000313" key="7">
    <source>
        <dbReference type="EMBL" id="PNI04326.1"/>
    </source>
</evidence>
<dbReference type="CDD" id="cd00568">
    <property type="entry name" value="TPP_enzymes"/>
    <property type="match status" value="1"/>
</dbReference>
<dbReference type="CDD" id="cd07035">
    <property type="entry name" value="TPP_PYR_POX_like"/>
    <property type="match status" value="1"/>
</dbReference>
<proteinExistence type="inferred from homology"/>
<dbReference type="InterPro" id="IPR012000">
    <property type="entry name" value="Thiamin_PyroP_enz_cen_dom"/>
</dbReference>
<dbReference type="GO" id="GO:0005948">
    <property type="term" value="C:acetolactate synthase complex"/>
    <property type="evidence" value="ECO:0007669"/>
    <property type="project" value="TreeGrafter"/>
</dbReference>
<dbReference type="Gene3D" id="3.40.50.1220">
    <property type="entry name" value="TPP-binding domain"/>
    <property type="match status" value="1"/>
</dbReference>
<dbReference type="SUPFAM" id="SSF52518">
    <property type="entry name" value="Thiamin diphosphate-binding fold (THDP-binding)"/>
    <property type="match status" value="2"/>
</dbReference>
<organism evidence="7 8">
    <name type="scientific">Vibrio diazotrophicus</name>
    <dbReference type="NCBI Taxonomy" id="685"/>
    <lineage>
        <taxon>Bacteria</taxon>
        <taxon>Pseudomonadati</taxon>
        <taxon>Pseudomonadota</taxon>
        <taxon>Gammaproteobacteria</taxon>
        <taxon>Vibrionales</taxon>
        <taxon>Vibrionaceae</taxon>
        <taxon>Vibrio</taxon>
    </lineage>
</organism>
<feature type="domain" description="Thiamine pyrophosphate enzyme N-terminal TPP-binding" evidence="6">
    <location>
        <begin position="4"/>
        <end position="107"/>
    </location>
</feature>
<dbReference type="InterPro" id="IPR029035">
    <property type="entry name" value="DHS-like_NAD/FAD-binding_dom"/>
</dbReference>
<evidence type="ECO:0000259" key="4">
    <source>
        <dbReference type="Pfam" id="PF00205"/>
    </source>
</evidence>
<reference evidence="7 8" key="1">
    <citation type="submission" date="2018-01" db="EMBL/GenBank/DDBJ databases">
        <title>Draft genome sequences of six Vibrio diazotrophicus strains isolated from deep-sea sediments of the Baltic Sea.</title>
        <authorList>
            <person name="Castillo D."/>
            <person name="Vandieken V."/>
            <person name="Chiang O."/>
            <person name="Middelboe M."/>
        </authorList>
    </citation>
    <scope>NUCLEOTIDE SEQUENCE [LARGE SCALE GENOMIC DNA]</scope>
    <source>
        <strain evidence="7 8">60.27F</strain>
    </source>
</reference>
<dbReference type="OrthoDB" id="9785953at2"/>
<dbReference type="GO" id="GO:0030976">
    <property type="term" value="F:thiamine pyrophosphate binding"/>
    <property type="evidence" value="ECO:0007669"/>
    <property type="project" value="InterPro"/>
</dbReference>